<keyword evidence="4 5" id="KW-0472">Membrane</keyword>
<dbReference type="GO" id="GO:0043953">
    <property type="term" value="P:protein transport by the Tat complex"/>
    <property type="evidence" value="ECO:0007669"/>
    <property type="project" value="UniProtKB-UniRule"/>
</dbReference>
<dbReference type="PANTHER" id="PTHR30371:SF0">
    <property type="entry name" value="SEC-INDEPENDENT PROTEIN TRANSLOCASE PROTEIN TATC, CHLOROPLASTIC-RELATED"/>
    <property type="match status" value="1"/>
</dbReference>
<feature type="transmembrane region" description="Helical" evidence="5">
    <location>
        <begin position="115"/>
        <end position="137"/>
    </location>
</feature>
<accession>A0A8J8MSJ2</accession>
<dbReference type="KEGG" id="fap:GR316_03965"/>
<evidence type="ECO:0000256" key="2">
    <source>
        <dbReference type="ARBA" id="ARBA00022692"/>
    </source>
</evidence>
<keyword evidence="5" id="KW-0811">Translocation</keyword>
<gene>
    <name evidence="5 6" type="primary">tatC</name>
    <name evidence="6" type="ORF">GR316_03965</name>
</gene>
<dbReference type="HAMAP" id="MF_00902">
    <property type="entry name" value="TatC"/>
    <property type="match status" value="1"/>
</dbReference>
<evidence type="ECO:0000256" key="4">
    <source>
        <dbReference type="ARBA" id="ARBA00023136"/>
    </source>
</evidence>
<evidence type="ECO:0000256" key="5">
    <source>
        <dbReference type="HAMAP-Rule" id="MF_00902"/>
    </source>
</evidence>
<dbReference type="Proteomes" id="UP000679284">
    <property type="component" value="Chromosome"/>
</dbReference>
<dbReference type="AlphaFoldDB" id="A0A8J8MSJ2"/>
<proteinExistence type="inferred from homology"/>
<evidence type="ECO:0000313" key="7">
    <source>
        <dbReference type="Proteomes" id="UP000679284"/>
    </source>
</evidence>
<comment type="subcellular location">
    <subcellularLocation>
        <location evidence="5">Cell membrane</location>
        <topology evidence="5">Multi-pass membrane protein</topology>
    </subcellularLocation>
    <subcellularLocation>
        <location evidence="1">Membrane</location>
        <topology evidence="1">Multi-pass membrane protein</topology>
    </subcellularLocation>
</comment>
<comment type="function">
    <text evidence="5">Part of the twin-arginine translocation (Tat) system that transports large folded proteins containing a characteristic twin-arginine motif in their signal peptide across membranes. Together with TatB, TatC is part of a receptor directly interacting with Tat signal peptides.</text>
</comment>
<comment type="subunit">
    <text evidence="5">The Tat system comprises two distinct complexes: a TatABC complex, containing multiple copies of TatA, TatB and TatC subunits, and a separate TatA complex, containing only TatA subunits. Substrates initially bind to the TatABC complex, which probably triggers association of the separate TatA complex to form the active translocon.</text>
</comment>
<keyword evidence="5" id="KW-0813">Transport</keyword>
<dbReference type="RefSeq" id="WP_211784747.1">
    <property type="nucleotide sequence ID" value="NZ_CP047289.1"/>
</dbReference>
<sequence>MSREETIDDSSAPLVEHLKELRSRVLWSLLAYVAAVCIVFPFARHVFNFLSHPVCDALAQRGQDCGLVMIRLQEGFFVSVNIAFFGGLVLAFPIIGYQMWRFVAPGLYRSEKSAFLPFLLASPIMFLIGAAFSYYIVLPMAFDFFLGFQQGQDAPVPSDVADRAVHAGIVFQGSAQEYLGLTMKFILAFGLCFQLPVLLTLMGKSGLISADALASVRKYALVAILLLSAFATPPDVMSQLILFCAIYPLYEVSIFLIRRIEARREAQLRAEGLWFEDDDTEDSAKK</sequence>
<name>A0A8J8MSJ2_9RHOB</name>
<dbReference type="GO" id="GO:0065002">
    <property type="term" value="P:intracellular protein transmembrane transport"/>
    <property type="evidence" value="ECO:0007669"/>
    <property type="project" value="TreeGrafter"/>
</dbReference>
<dbReference type="GO" id="GO:0009977">
    <property type="term" value="F:proton motive force dependent protein transmembrane transporter activity"/>
    <property type="evidence" value="ECO:0007669"/>
    <property type="project" value="TreeGrafter"/>
</dbReference>
<dbReference type="InterPro" id="IPR002033">
    <property type="entry name" value="TatC"/>
</dbReference>
<evidence type="ECO:0000313" key="6">
    <source>
        <dbReference type="EMBL" id="QUS35498.1"/>
    </source>
</evidence>
<feature type="transmembrane region" description="Helical" evidence="5">
    <location>
        <begin position="185"/>
        <end position="203"/>
    </location>
</feature>
<dbReference type="Pfam" id="PF00902">
    <property type="entry name" value="TatC"/>
    <property type="match status" value="1"/>
</dbReference>
<evidence type="ECO:0000256" key="3">
    <source>
        <dbReference type="ARBA" id="ARBA00022989"/>
    </source>
</evidence>
<feature type="transmembrane region" description="Helical" evidence="5">
    <location>
        <begin position="237"/>
        <end position="257"/>
    </location>
</feature>
<dbReference type="GO" id="GO:0033281">
    <property type="term" value="C:TAT protein transport complex"/>
    <property type="evidence" value="ECO:0007669"/>
    <property type="project" value="UniProtKB-UniRule"/>
</dbReference>
<reference evidence="6" key="1">
    <citation type="submission" date="2020-01" db="EMBL/GenBank/DDBJ databases">
        <authorList>
            <person name="Yang Y."/>
            <person name="Kwon Y.M."/>
        </authorList>
    </citation>
    <scope>NUCLEOTIDE SEQUENCE</scope>
    <source>
        <strain evidence="6">PG104</strain>
    </source>
</reference>
<protein>
    <recommendedName>
        <fullName evidence="5">Sec-independent protein translocase protein TatC</fullName>
    </recommendedName>
</protein>
<dbReference type="PANTHER" id="PTHR30371">
    <property type="entry name" value="SEC-INDEPENDENT PROTEIN TRANSLOCASE PROTEIN TATC"/>
    <property type="match status" value="1"/>
</dbReference>
<feature type="transmembrane region" description="Helical" evidence="5">
    <location>
        <begin position="25"/>
        <end position="43"/>
    </location>
</feature>
<comment type="similarity">
    <text evidence="5">Belongs to the TatC family.</text>
</comment>
<keyword evidence="5" id="KW-0653">Protein transport</keyword>
<keyword evidence="5" id="KW-1003">Cell membrane</keyword>
<keyword evidence="7" id="KW-1185">Reference proteome</keyword>
<keyword evidence="3 5" id="KW-1133">Transmembrane helix</keyword>
<feature type="transmembrane region" description="Helical" evidence="5">
    <location>
        <begin position="76"/>
        <end position="95"/>
    </location>
</feature>
<keyword evidence="2 5" id="KW-0812">Transmembrane</keyword>
<organism evidence="6 7">
    <name type="scientific">Falsirhodobacter algicola</name>
    <dbReference type="NCBI Taxonomy" id="2692330"/>
    <lineage>
        <taxon>Bacteria</taxon>
        <taxon>Pseudomonadati</taxon>
        <taxon>Pseudomonadota</taxon>
        <taxon>Alphaproteobacteria</taxon>
        <taxon>Rhodobacterales</taxon>
        <taxon>Paracoccaceae</taxon>
        <taxon>Falsirhodobacter</taxon>
    </lineage>
</organism>
<dbReference type="EMBL" id="CP047289">
    <property type="protein sequence ID" value="QUS35498.1"/>
    <property type="molecule type" value="Genomic_DNA"/>
</dbReference>
<evidence type="ECO:0000256" key="1">
    <source>
        <dbReference type="ARBA" id="ARBA00004141"/>
    </source>
</evidence>
<dbReference type="PRINTS" id="PR01840">
    <property type="entry name" value="TATCFAMILY"/>
</dbReference>
<dbReference type="NCBIfam" id="TIGR00945">
    <property type="entry name" value="tatC"/>
    <property type="match status" value="1"/>
</dbReference>
<feature type="transmembrane region" description="Helical" evidence="5">
    <location>
        <begin position="215"/>
        <end position="231"/>
    </location>
</feature>